<accession>A0ABS7DJW7</accession>
<dbReference type="InterPro" id="IPR036962">
    <property type="entry name" value="Glyco_hydro_3_N_sf"/>
</dbReference>
<dbReference type="EC" id="3.2.1.52" evidence="3"/>
<evidence type="ECO:0000256" key="2">
    <source>
        <dbReference type="ARBA" id="ARBA00005336"/>
    </source>
</evidence>
<keyword evidence="9" id="KW-1185">Reference proteome</keyword>
<dbReference type="Pfam" id="PF00933">
    <property type="entry name" value="Glyco_hydro_3"/>
    <property type="match status" value="1"/>
</dbReference>
<evidence type="ECO:0000313" key="9">
    <source>
        <dbReference type="Proteomes" id="UP000719942"/>
    </source>
</evidence>
<evidence type="ECO:0000256" key="5">
    <source>
        <dbReference type="ARBA" id="ARBA00023295"/>
    </source>
</evidence>
<dbReference type="PANTHER" id="PTHR30480">
    <property type="entry name" value="BETA-HEXOSAMINIDASE-RELATED"/>
    <property type="match status" value="1"/>
</dbReference>
<evidence type="ECO:0000256" key="4">
    <source>
        <dbReference type="ARBA" id="ARBA00022801"/>
    </source>
</evidence>
<protein>
    <recommendedName>
        <fullName evidence="3">beta-N-acetylhexosaminidase</fullName>
        <ecNumber evidence="3">3.2.1.52</ecNumber>
    </recommendedName>
</protein>
<gene>
    <name evidence="8" type="ORF">J5W02_02080</name>
</gene>
<name>A0ABS7DJW7_9FIRM</name>
<proteinExistence type="inferred from homology"/>
<feature type="transmembrane region" description="Helical" evidence="6">
    <location>
        <begin position="12"/>
        <end position="30"/>
    </location>
</feature>
<dbReference type="EMBL" id="JAGFNZ010000001">
    <property type="protein sequence ID" value="MBW7571590.1"/>
    <property type="molecule type" value="Genomic_DNA"/>
</dbReference>
<keyword evidence="6" id="KW-1133">Transmembrane helix</keyword>
<reference evidence="8 9" key="1">
    <citation type="submission" date="2021-03" db="EMBL/GenBank/DDBJ databases">
        <title>Caproiciproducens sp. nov. isolated from feces of cow.</title>
        <authorList>
            <person name="Choi J.-Y."/>
        </authorList>
    </citation>
    <scope>NUCLEOTIDE SEQUENCE [LARGE SCALE GENOMIC DNA]</scope>
    <source>
        <strain evidence="8 9">AGMB10547</strain>
    </source>
</reference>
<evidence type="ECO:0000256" key="1">
    <source>
        <dbReference type="ARBA" id="ARBA00001231"/>
    </source>
</evidence>
<dbReference type="Gene3D" id="3.20.20.300">
    <property type="entry name" value="Glycoside hydrolase, family 3, N-terminal domain"/>
    <property type="match status" value="1"/>
</dbReference>
<dbReference type="Proteomes" id="UP000719942">
    <property type="component" value="Unassembled WGS sequence"/>
</dbReference>
<dbReference type="InterPro" id="IPR019800">
    <property type="entry name" value="Glyco_hydro_3_AS"/>
</dbReference>
<dbReference type="SUPFAM" id="SSF51445">
    <property type="entry name" value="(Trans)glycosidases"/>
    <property type="match status" value="1"/>
</dbReference>
<dbReference type="InterPro" id="IPR050226">
    <property type="entry name" value="NagZ_Beta-hexosaminidase"/>
</dbReference>
<comment type="catalytic activity">
    <reaction evidence="1">
        <text>Hydrolysis of terminal non-reducing N-acetyl-D-hexosamine residues in N-acetyl-beta-D-hexosaminides.</text>
        <dbReference type="EC" id="3.2.1.52"/>
    </reaction>
</comment>
<dbReference type="PANTHER" id="PTHR30480:SF13">
    <property type="entry name" value="BETA-HEXOSAMINIDASE"/>
    <property type="match status" value="1"/>
</dbReference>
<dbReference type="PROSITE" id="PS00775">
    <property type="entry name" value="GLYCOSYL_HYDROL_F3"/>
    <property type="match status" value="1"/>
</dbReference>
<evidence type="ECO:0000313" key="8">
    <source>
        <dbReference type="EMBL" id="MBW7571590.1"/>
    </source>
</evidence>
<keyword evidence="5" id="KW-0326">Glycosidase</keyword>
<dbReference type="RefSeq" id="WP_219963991.1">
    <property type="nucleotide sequence ID" value="NZ_JAGFNZ010000001.1"/>
</dbReference>
<sequence length="425" mass="45346">MRQAESKNKRKILFSAAGVVLALAAAFWVYTLGNPSGIPFLPGASSGGESSHTAVSSAGFSVSSRPAPAVSSAAPAAGSAEVSPIDGIFADYGVPAQKKLESMSLKERVGQVFVFRCPQAGAAQAAADYQPGGYCLMASDFSGKTTKQVQTVLQSYQNASKTGMILCTDEEGGTVVRISKYPAFRKTAFQSPQRVFRLSGLNGIYDDTVEKARLLKKLGLNLNLAPVCDVSTDSSDFIYNRTFGKNASKTADFVRVSVSAYNSQNLSCTLKHFPGYGSNEDTHTGIAYDKRDYSVFQKQDFVPFAAGIDAGAQCVMVSHNIVNCMDPARPSSLSPKVHDILRKELGFTGVIMTDDLSMGAIADFTAGKNPSVAAFTAGNDILLSSNMVQDFNALYAAVQNGTVSEQRLDESVLRILAWKYKMGII</sequence>
<evidence type="ECO:0000259" key="7">
    <source>
        <dbReference type="Pfam" id="PF00933"/>
    </source>
</evidence>
<comment type="caution">
    <text evidence="8">The sequence shown here is derived from an EMBL/GenBank/DDBJ whole genome shotgun (WGS) entry which is preliminary data.</text>
</comment>
<keyword evidence="6" id="KW-0812">Transmembrane</keyword>
<evidence type="ECO:0000256" key="3">
    <source>
        <dbReference type="ARBA" id="ARBA00012663"/>
    </source>
</evidence>
<keyword evidence="4" id="KW-0378">Hydrolase</keyword>
<keyword evidence="6" id="KW-0472">Membrane</keyword>
<organism evidence="8 9">
    <name type="scientific">Caproiciproducens faecalis</name>
    <dbReference type="NCBI Taxonomy" id="2820301"/>
    <lineage>
        <taxon>Bacteria</taxon>
        <taxon>Bacillati</taxon>
        <taxon>Bacillota</taxon>
        <taxon>Clostridia</taxon>
        <taxon>Eubacteriales</taxon>
        <taxon>Acutalibacteraceae</taxon>
        <taxon>Caproiciproducens</taxon>
    </lineage>
</organism>
<evidence type="ECO:0000256" key="6">
    <source>
        <dbReference type="SAM" id="Phobius"/>
    </source>
</evidence>
<feature type="domain" description="Glycoside hydrolase family 3 N-terminal" evidence="7">
    <location>
        <begin position="105"/>
        <end position="416"/>
    </location>
</feature>
<dbReference type="InterPro" id="IPR017853">
    <property type="entry name" value="GH"/>
</dbReference>
<dbReference type="InterPro" id="IPR001764">
    <property type="entry name" value="Glyco_hydro_3_N"/>
</dbReference>
<comment type="similarity">
    <text evidence="2">Belongs to the glycosyl hydrolase 3 family.</text>
</comment>